<dbReference type="GO" id="GO:0016787">
    <property type="term" value="F:hydrolase activity"/>
    <property type="evidence" value="ECO:0007669"/>
    <property type="project" value="UniProtKB-KW"/>
</dbReference>
<dbReference type="InterPro" id="IPR029058">
    <property type="entry name" value="AB_hydrolase_fold"/>
</dbReference>
<comment type="caution">
    <text evidence="3">The sequence shown here is derived from an EMBL/GenBank/DDBJ whole genome shotgun (WGS) entry which is preliminary data.</text>
</comment>
<dbReference type="PRINTS" id="PR00111">
    <property type="entry name" value="ABHYDROLASE"/>
</dbReference>
<feature type="signal peptide" evidence="1">
    <location>
        <begin position="1"/>
        <end position="23"/>
    </location>
</feature>
<dbReference type="Proteomes" id="UP000186308">
    <property type="component" value="Unassembled WGS sequence"/>
</dbReference>
<name>A0A8G2CJ91_ACIRU</name>
<evidence type="ECO:0000256" key="1">
    <source>
        <dbReference type="SAM" id="SignalP"/>
    </source>
</evidence>
<feature type="chain" id="PRO_5034377454" evidence="1">
    <location>
        <begin position="24"/>
        <end position="331"/>
    </location>
</feature>
<evidence type="ECO:0000313" key="3">
    <source>
        <dbReference type="EMBL" id="SIQ47075.1"/>
    </source>
</evidence>
<dbReference type="Gene3D" id="3.40.50.1820">
    <property type="entry name" value="alpha/beta hydrolase"/>
    <property type="match status" value="1"/>
</dbReference>
<proteinExistence type="predicted"/>
<protein>
    <submittedName>
        <fullName evidence="3">Lysophospholipase, alpha-beta hydrolase superfamily</fullName>
    </submittedName>
</protein>
<dbReference type="Pfam" id="PF12146">
    <property type="entry name" value="Hydrolase_4"/>
    <property type="match status" value="1"/>
</dbReference>
<dbReference type="SUPFAM" id="SSF53474">
    <property type="entry name" value="alpha/beta-Hydrolases"/>
    <property type="match status" value="1"/>
</dbReference>
<evidence type="ECO:0000259" key="2">
    <source>
        <dbReference type="Pfam" id="PF12146"/>
    </source>
</evidence>
<dbReference type="EMBL" id="FTNE01000005">
    <property type="protein sequence ID" value="SIQ47075.1"/>
    <property type="molecule type" value="Genomic_DNA"/>
</dbReference>
<dbReference type="PANTHER" id="PTHR11614">
    <property type="entry name" value="PHOSPHOLIPASE-RELATED"/>
    <property type="match status" value="1"/>
</dbReference>
<keyword evidence="3" id="KW-0378">Hydrolase</keyword>
<dbReference type="InterPro" id="IPR051044">
    <property type="entry name" value="MAG_DAG_Lipase"/>
</dbReference>
<gene>
    <name evidence="3" type="ORF">SAMN05421828_10545</name>
</gene>
<keyword evidence="4" id="KW-1185">Reference proteome</keyword>
<reference evidence="3 4" key="1">
    <citation type="submission" date="2017-01" db="EMBL/GenBank/DDBJ databases">
        <authorList>
            <person name="Varghese N."/>
            <person name="Submissions S."/>
        </authorList>
    </citation>
    <scope>NUCLEOTIDE SEQUENCE [LARGE SCALE GENOMIC DNA]</scope>
    <source>
        <strain evidence="3 4">ATCC 35905</strain>
    </source>
</reference>
<dbReference type="AlphaFoldDB" id="A0A8G2CJ91"/>
<dbReference type="InterPro" id="IPR000073">
    <property type="entry name" value="AB_hydrolase_1"/>
</dbReference>
<dbReference type="RefSeq" id="WP_051657531.1">
    <property type="nucleotide sequence ID" value="NZ_FTNE01000005.1"/>
</dbReference>
<sequence>MIPNLVVNAYRAGLCLLISLALAGCAAPFRVPTASARHPIITDGYFTLASGQALPYRDWLPKQPPRAVVLALHGFNDSRDAWAMPAPHLAAAGIAVFAPDQRGFGAAPGRGDWPGSARLVRDARQMAAILHQRYPSVPLTLMGESMGGAIGLVLGAQGDADIASYVLISPAVWGGTALAWPLRASLAVADTFVPWLRLTGRQAAVRASDNIPALIAFSNDPLTIHATRIATLAGLTRLMGEAQADCAKFAPAHALILYGGHDQLIPKSAMAACWHALPNARTAYYKPDYHLMLLDHERATPTRDIIGFILHPEHPLGSDAATNAMIFTAQH</sequence>
<organism evidence="3 4">
    <name type="scientific">Acidiphilium rubrum</name>
    <dbReference type="NCBI Taxonomy" id="526"/>
    <lineage>
        <taxon>Bacteria</taxon>
        <taxon>Pseudomonadati</taxon>
        <taxon>Pseudomonadota</taxon>
        <taxon>Alphaproteobacteria</taxon>
        <taxon>Acetobacterales</taxon>
        <taxon>Acidocellaceae</taxon>
        <taxon>Acidiphilium</taxon>
    </lineage>
</organism>
<keyword evidence="1" id="KW-0732">Signal</keyword>
<feature type="domain" description="Serine aminopeptidase S33" evidence="2">
    <location>
        <begin position="63"/>
        <end position="296"/>
    </location>
</feature>
<accession>A0A8G2CJ91</accession>
<evidence type="ECO:0000313" key="4">
    <source>
        <dbReference type="Proteomes" id="UP000186308"/>
    </source>
</evidence>
<dbReference type="InterPro" id="IPR022742">
    <property type="entry name" value="Hydrolase_4"/>
</dbReference>